<name>A0A139APN6_GONPJ</name>
<feature type="region of interest" description="Disordered" evidence="1">
    <location>
        <begin position="73"/>
        <end position="100"/>
    </location>
</feature>
<organism evidence="2 3">
    <name type="scientific">Gonapodya prolifera (strain JEL478)</name>
    <name type="common">Monoblepharis prolifera</name>
    <dbReference type="NCBI Taxonomy" id="1344416"/>
    <lineage>
        <taxon>Eukaryota</taxon>
        <taxon>Fungi</taxon>
        <taxon>Fungi incertae sedis</taxon>
        <taxon>Chytridiomycota</taxon>
        <taxon>Chytridiomycota incertae sedis</taxon>
        <taxon>Monoblepharidomycetes</taxon>
        <taxon>Monoblepharidales</taxon>
        <taxon>Gonapodyaceae</taxon>
        <taxon>Gonapodya</taxon>
    </lineage>
</organism>
<dbReference type="AlphaFoldDB" id="A0A139APN6"/>
<feature type="compositionally biased region" description="Polar residues" evidence="1">
    <location>
        <begin position="86"/>
        <end position="100"/>
    </location>
</feature>
<accession>A0A139APN6</accession>
<feature type="compositionally biased region" description="Basic and acidic residues" evidence="1">
    <location>
        <begin position="73"/>
        <end position="84"/>
    </location>
</feature>
<feature type="compositionally biased region" description="Polar residues" evidence="1">
    <location>
        <begin position="1"/>
        <end position="16"/>
    </location>
</feature>
<dbReference type="EMBL" id="KQ965741">
    <property type="protein sequence ID" value="KXS18710.1"/>
    <property type="molecule type" value="Genomic_DNA"/>
</dbReference>
<feature type="region of interest" description="Disordered" evidence="1">
    <location>
        <begin position="1"/>
        <end position="28"/>
    </location>
</feature>
<sequence>MSECTSLSSDLETTRAQVAESAREIESLSRQCDELREAADRMSNMRISTPIPADIPIIDFVDVDEVHSVSDGRRTPIQDLDHPMRPSTTPAHSVTSSQASTPIDVYFRTDRNPSSPPTCRLLFPWAHSPGAGRRATFAMANTDQSTSSSAGTEVPPTPVRPRPPKATRMPVFEPLNALPVRDKGKSAVIPMRREYVLENTGDFLEDGDLWDDEERSAVSDEWTAWNEAHQKGLAKQWHVPATASPGPPVHGSGSAHKRAQSPHQHPPDPKHLARPFPAPVELKRKRSRVWGPGGAFRSSFELH</sequence>
<protein>
    <submittedName>
        <fullName evidence="2">Uncharacterized protein</fullName>
    </submittedName>
</protein>
<proteinExistence type="predicted"/>
<dbReference type="Proteomes" id="UP000070544">
    <property type="component" value="Unassembled WGS sequence"/>
</dbReference>
<gene>
    <name evidence="2" type="ORF">M427DRAFT_132642</name>
</gene>
<evidence type="ECO:0000313" key="2">
    <source>
        <dbReference type="EMBL" id="KXS18710.1"/>
    </source>
</evidence>
<evidence type="ECO:0000313" key="3">
    <source>
        <dbReference type="Proteomes" id="UP000070544"/>
    </source>
</evidence>
<reference evidence="2 3" key="1">
    <citation type="journal article" date="2015" name="Genome Biol. Evol.">
        <title>Phylogenomic analyses indicate that early fungi evolved digesting cell walls of algal ancestors of land plants.</title>
        <authorList>
            <person name="Chang Y."/>
            <person name="Wang S."/>
            <person name="Sekimoto S."/>
            <person name="Aerts A.L."/>
            <person name="Choi C."/>
            <person name="Clum A."/>
            <person name="LaButti K.M."/>
            <person name="Lindquist E.A."/>
            <person name="Yee Ngan C."/>
            <person name="Ohm R.A."/>
            <person name="Salamov A.A."/>
            <person name="Grigoriev I.V."/>
            <person name="Spatafora J.W."/>
            <person name="Berbee M.L."/>
        </authorList>
    </citation>
    <scope>NUCLEOTIDE SEQUENCE [LARGE SCALE GENOMIC DNA]</scope>
    <source>
        <strain evidence="2 3">JEL478</strain>
    </source>
</reference>
<keyword evidence="3" id="KW-1185">Reference proteome</keyword>
<evidence type="ECO:0000256" key="1">
    <source>
        <dbReference type="SAM" id="MobiDB-lite"/>
    </source>
</evidence>
<feature type="region of interest" description="Disordered" evidence="1">
    <location>
        <begin position="239"/>
        <end position="303"/>
    </location>
</feature>
<feature type="region of interest" description="Disordered" evidence="1">
    <location>
        <begin position="143"/>
        <end position="169"/>
    </location>
</feature>